<reference evidence="1 2" key="1">
    <citation type="journal article" date="2015" name="Genome Announc.">
        <title>Genome Sequence of 'Candidatus Thioglobus singularis' Strain PS1, a Mixotroph from the SUP05 Clade of Marine Gammaproteobacteria.</title>
        <authorList>
            <person name="Marshall K.T."/>
            <person name="Morris R.M."/>
        </authorList>
    </citation>
    <scope>NUCLEOTIDE SEQUENCE [LARGE SCALE GENOMIC DNA]</scope>
    <source>
        <strain evidence="1 2">PS1</strain>
    </source>
</reference>
<dbReference type="KEGG" id="tsn:W908_00950"/>
<dbReference type="PANTHER" id="PTHR35175">
    <property type="entry name" value="DUF1289 DOMAIN-CONTAINING PROTEIN"/>
    <property type="match status" value="1"/>
</dbReference>
<dbReference type="OrthoDB" id="9811423at2"/>
<evidence type="ECO:0000313" key="2">
    <source>
        <dbReference type="Proteomes" id="UP000068905"/>
    </source>
</evidence>
<evidence type="ECO:0008006" key="3">
    <source>
        <dbReference type="Google" id="ProtNLM"/>
    </source>
</evidence>
<dbReference type="PANTHER" id="PTHR35175:SF2">
    <property type="entry name" value="DUF1289 DOMAIN-CONTAINING PROTEIN"/>
    <property type="match status" value="1"/>
</dbReference>
<dbReference type="STRING" id="1125411.W908_00950"/>
<dbReference type="RefSeq" id="WP_053819583.1">
    <property type="nucleotide sequence ID" value="NZ_CP006911.1"/>
</dbReference>
<keyword evidence="2" id="KW-1185">Reference proteome</keyword>
<name>A0A0M4L341_9GAMM</name>
<dbReference type="InterPro" id="IPR010710">
    <property type="entry name" value="DUF1289"/>
</dbReference>
<dbReference type="AlphaFoldDB" id="A0A0M4L341"/>
<dbReference type="Proteomes" id="UP000068905">
    <property type="component" value="Chromosome"/>
</dbReference>
<organism evidence="1 2">
    <name type="scientific">Candidatus Pseudothioglobus singularis PS1</name>
    <dbReference type="NCBI Taxonomy" id="1125411"/>
    <lineage>
        <taxon>Bacteria</taxon>
        <taxon>Pseudomonadati</taxon>
        <taxon>Pseudomonadota</taxon>
        <taxon>Gammaproteobacteria</taxon>
        <taxon>Candidatus Pseudothioglobaceae</taxon>
        <taxon>Candidatus Pseudothioglobus</taxon>
    </lineage>
</organism>
<evidence type="ECO:0000313" key="1">
    <source>
        <dbReference type="EMBL" id="ALE01296.1"/>
    </source>
</evidence>
<protein>
    <recommendedName>
        <fullName evidence="3">Fe-S oxidoreductase</fullName>
    </recommendedName>
</protein>
<dbReference type="EMBL" id="CP006911">
    <property type="protein sequence ID" value="ALE01296.1"/>
    <property type="molecule type" value="Genomic_DNA"/>
</dbReference>
<gene>
    <name evidence="1" type="ORF">W908_00950</name>
</gene>
<sequence>MSEQARLKQIKSPCVSICKYNKNNFCVGCKRHMNEIFDWFDYTDEMRTAIMTDLLSRDIDADTQLV</sequence>
<dbReference type="Pfam" id="PF06945">
    <property type="entry name" value="DUF1289"/>
    <property type="match status" value="1"/>
</dbReference>
<accession>A0A0M4L341</accession>
<proteinExistence type="predicted"/>